<keyword evidence="1" id="KW-0479">Metal-binding</keyword>
<dbReference type="InterPro" id="IPR016192">
    <property type="entry name" value="APOBEC/CMP_deaminase_Zn-bd"/>
</dbReference>
<name>A0A2M8EKS1_UNCKA</name>
<dbReference type="InterPro" id="IPR016193">
    <property type="entry name" value="Cytidine_deaminase-like"/>
</dbReference>
<dbReference type="PROSITE" id="PS51747">
    <property type="entry name" value="CYT_DCMP_DEAMINASES_2"/>
    <property type="match status" value="1"/>
</dbReference>
<accession>A0A2M8EKS1</accession>
<dbReference type="Pfam" id="PF00383">
    <property type="entry name" value="dCMP_cyt_deam_1"/>
    <property type="match status" value="1"/>
</dbReference>
<dbReference type="Gene3D" id="3.40.140.10">
    <property type="entry name" value="Cytidine Deaminase, domain 2"/>
    <property type="match status" value="1"/>
</dbReference>
<proteinExistence type="predicted"/>
<dbReference type="SUPFAM" id="SSF53927">
    <property type="entry name" value="Cytidine deaminase-like"/>
    <property type="match status" value="1"/>
</dbReference>
<feature type="domain" description="CMP/dCMP-type deaminase" evidence="3">
    <location>
        <begin position="4"/>
        <end position="159"/>
    </location>
</feature>
<dbReference type="EMBL" id="PFSJ01000030">
    <property type="protein sequence ID" value="PJC23328.1"/>
    <property type="molecule type" value="Genomic_DNA"/>
</dbReference>
<evidence type="ECO:0000256" key="2">
    <source>
        <dbReference type="ARBA" id="ARBA00022833"/>
    </source>
</evidence>
<dbReference type="Proteomes" id="UP000229756">
    <property type="component" value="Unassembled WGS sequence"/>
</dbReference>
<dbReference type="InterPro" id="IPR002125">
    <property type="entry name" value="CMP_dCMP_dom"/>
</dbReference>
<evidence type="ECO:0000259" key="3">
    <source>
        <dbReference type="PROSITE" id="PS51747"/>
    </source>
</evidence>
<protein>
    <recommendedName>
        <fullName evidence="3">CMP/dCMP-type deaminase domain-containing protein</fullName>
    </recommendedName>
</protein>
<comment type="caution">
    <text evidence="4">The sequence shown here is derived from an EMBL/GenBank/DDBJ whole genome shotgun (WGS) entry which is preliminary data.</text>
</comment>
<reference evidence="5" key="1">
    <citation type="submission" date="2017-09" db="EMBL/GenBank/DDBJ databases">
        <title>Depth-based differentiation of microbial function through sediment-hosted aquifers and enrichment of novel symbionts in the deep terrestrial subsurface.</title>
        <authorList>
            <person name="Probst A.J."/>
            <person name="Ladd B."/>
            <person name="Jarett J.K."/>
            <person name="Geller-Mcgrath D.E."/>
            <person name="Sieber C.M.K."/>
            <person name="Emerson J.B."/>
            <person name="Anantharaman K."/>
            <person name="Thomas B.C."/>
            <person name="Malmstrom R."/>
            <person name="Stieglmeier M."/>
            <person name="Klingl A."/>
            <person name="Woyke T."/>
            <person name="Ryan C.M."/>
            <person name="Banfield J.F."/>
        </authorList>
    </citation>
    <scope>NUCLEOTIDE SEQUENCE [LARGE SCALE GENOMIC DNA]</scope>
</reference>
<evidence type="ECO:0000313" key="4">
    <source>
        <dbReference type="EMBL" id="PJC23328.1"/>
    </source>
</evidence>
<gene>
    <name evidence="4" type="ORF">CO058_04150</name>
</gene>
<dbReference type="AlphaFoldDB" id="A0A2M8EKS1"/>
<dbReference type="PROSITE" id="PS00903">
    <property type="entry name" value="CYT_DCMP_DEAMINASES_1"/>
    <property type="match status" value="1"/>
</dbReference>
<evidence type="ECO:0000256" key="1">
    <source>
        <dbReference type="ARBA" id="ARBA00022723"/>
    </source>
</evidence>
<dbReference type="GO" id="GO:0016787">
    <property type="term" value="F:hydrolase activity"/>
    <property type="evidence" value="ECO:0007669"/>
    <property type="project" value="InterPro"/>
</dbReference>
<keyword evidence="2" id="KW-0862">Zinc</keyword>
<dbReference type="GO" id="GO:0008270">
    <property type="term" value="F:zinc ion binding"/>
    <property type="evidence" value="ECO:0007669"/>
    <property type="project" value="InterPro"/>
</dbReference>
<sequence>MQKSQITDFLKKAAFIADNSTCGYKIGCVGVVKDIGQKISPFAKKDPQFRRKDGFIYLKTWNETLKGEIFCQTCDKNNKRICIREVENLKGKDIQKVCSIHAEANLIAKCAKYGIQTPEMTIFLTNSPCYICAKSIIQAGIKKIYYISKHTDTSGIEILCKNSIPCEVTNF</sequence>
<evidence type="ECO:0000313" key="5">
    <source>
        <dbReference type="Proteomes" id="UP000229756"/>
    </source>
</evidence>
<organism evidence="4 5">
    <name type="scientific">candidate division WWE3 bacterium CG_4_9_14_0_2_um_filter_35_11</name>
    <dbReference type="NCBI Taxonomy" id="1975077"/>
    <lineage>
        <taxon>Bacteria</taxon>
        <taxon>Katanobacteria</taxon>
    </lineage>
</organism>